<protein>
    <submittedName>
        <fullName evidence="2">Uncharacterized protein</fullName>
    </submittedName>
</protein>
<keyword evidence="1" id="KW-0472">Membrane</keyword>
<evidence type="ECO:0000313" key="3">
    <source>
        <dbReference type="Proteomes" id="UP000228568"/>
    </source>
</evidence>
<sequence length="76" mass="8868">MKKLSTEKQGEYFIFGEAFLWAWFPVITIITIRYLSPLYALALSTLISSLFFAIIITCTKQWKDALVKKAYRPMLK</sequence>
<organism evidence="2 3">
    <name type="scientific">Candidatus Magasanikbacteria bacterium CG_4_10_14_0_2_um_filter_37_12</name>
    <dbReference type="NCBI Taxonomy" id="1974637"/>
    <lineage>
        <taxon>Bacteria</taxon>
        <taxon>Candidatus Magasanikiibacteriota</taxon>
    </lineage>
</organism>
<reference evidence="3" key="1">
    <citation type="submission" date="2017-09" db="EMBL/GenBank/DDBJ databases">
        <title>Depth-based differentiation of microbial function through sediment-hosted aquifers and enrichment of novel symbionts in the deep terrestrial subsurface.</title>
        <authorList>
            <person name="Probst A.J."/>
            <person name="Ladd B."/>
            <person name="Jarett J.K."/>
            <person name="Geller-Mcgrath D.E."/>
            <person name="Sieber C.M.K."/>
            <person name="Emerson J.B."/>
            <person name="Anantharaman K."/>
            <person name="Thomas B.C."/>
            <person name="Malmstrom R."/>
            <person name="Stieglmeier M."/>
            <person name="Klingl A."/>
            <person name="Woyke T."/>
            <person name="Ryan C.M."/>
            <person name="Banfield J.F."/>
        </authorList>
    </citation>
    <scope>NUCLEOTIDE SEQUENCE [LARGE SCALE GENOMIC DNA]</scope>
</reference>
<feature type="transmembrane region" description="Helical" evidence="1">
    <location>
        <begin position="12"/>
        <end position="32"/>
    </location>
</feature>
<keyword evidence="1" id="KW-0812">Transmembrane</keyword>
<dbReference type="EMBL" id="PFPK01000015">
    <property type="protein sequence ID" value="PIZ95331.1"/>
    <property type="molecule type" value="Genomic_DNA"/>
</dbReference>
<dbReference type="Proteomes" id="UP000228568">
    <property type="component" value="Unassembled WGS sequence"/>
</dbReference>
<feature type="transmembrane region" description="Helical" evidence="1">
    <location>
        <begin position="38"/>
        <end position="59"/>
    </location>
</feature>
<evidence type="ECO:0000256" key="1">
    <source>
        <dbReference type="SAM" id="Phobius"/>
    </source>
</evidence>
<comment type="caution">
    <text evidence="2">The sequence shown here is derived from an EMBL/GenBank/DDBJ whole genome shotgun (WGS) entry which is preliminary data.</text>
</comment>
<gene>
    <name evidence="2" type="ORF">COX81_01055</name>
</gene>
<name>A0A2M7V935_9BACT</name>
<dbReference type="AlphaFoldDB" id="A0A2M7V935"/>
<keyword evidence="1" id="KW-1133">Transmembrane helix</keyword>
<proteinExistence type="predicted"/>
<accession>A0A2M7V935</accession>
<evidence type="ECO:0000313" key="2">
    <source>
        <dbReference type="EMBL" id="PIZ95331.1"/>
    </source>
</evidence>